<dbReference type="SUPFAM" id="SSF56672">
    <property type="entry name" value="DNA/RNA polymerases"/>
    <property type="match status" value="1"/>
</dbReference>
<dbReference type="PANTHER" id="PTHR11439:SF440">
    <property type="entry name" value="INTEGRASE CATALYTIC DOMAIN-CONTAINING PROTEIN"/>
    <property type="match status" value="1"/>
</dbReference>
<dbReference type="Pfam" id="PF25597">
    <property type="entry name" value="SH3_retrovirus"/>
    <property type="match status" value="1"/>
</dbReference>
<dbReference type="CDD" id="cd09272">
    <property type="entry name" value="RNase_HI_RT_Ty1"/>
    <property type="match status" value="1"/>
</dbReference>
<dbReference type="Pfam" id="PF07727">
    <property type="entry name" value="RVT_2"/>
    <property type="match status" value="1"/>
</dbReference>
<dbReference type="InterPro" id="IPR043502">
    <property type="entry name" value="DNA/RNA_pol_sf"/>
</dbReference>
<keyword evidence="1" id="KW-0064">Aspartyl protease</keyword>
<dbReference type="GO" id="GO:0004190">
    <property type="term" value="F:aspartic-type endopeptidase activity"/>
    <property type="evidence" value="ECO:0007669"/>
    <property type="project" value="UniProtKB-KW"/>
</dbReference>
<evidence type="ECO:0000256" key="2">
    <source>
        <dbReference type="SAM" id="SignalP"/>
    </source>
</evidence>
<keyword evidence="1" id="KW-0645">Protease</keyword>
<organism evidence="6 7">
    <name type="scientific">Centaurea solstitialis</name>
    <name type="common">yellow star-thistle</name>
    <dbReference type="NCBI Taxonomy" id="347529"/>
    <lineage>
        <taxon>Eukaryota</taxon>
        <taxon>Viridiplantae</taxon>
        <taxon>Streptophyta</taxon>
        <taxon>Embryophyta</taxon>
        <taxon>Tracheophyta</taxon>
        <taxon>Spermatophyta</taxon>
        <taxon>Magnoliopsida</taxon>
        <taxon>eudicotyledons</taxon>
        <taxon>Gunneridae</taxon>
        <taxon>Pentapetalae</taxon>
        <taxon>asterids</taxon>
        <taxon>campanulids</taxon>
        <taxon>Asterales</taxon>
        <taxon>Asteraceae</taxon>
        <taxon>Carduoideae</taxon>
        <taxon>Cardueae</taxon>
        <taxon>Centaureinae</taxon>
        <taxon>Centaurea</taxon>
    </lineage>
</organism>
<evidence type="ECO:0000313" key="6">
    <source>
        <dbReference type="EMBL" id="KAJ9548079.1"/>
    </source>
</evidence>
<evidence type="ECO:0000259" key="5">
    <source>
        <dbReference type="Pfam" id="PF25597"/>
    </source>
</evidence>
<evidence type="ECO:0000259" key="4">
    <source>
        <dbReference type="Pfam" id="PF22936"/>
    </source>
</evidence>
<feature type="chain" id="PRO_5041286171" description="Reverse transcriptase Ty1/copia-type domain-containing protein" evidence="2">
    <location>
        <begin position="18"/>
        <end position="657"/>
    </location>
</feature>
<dbReference type="InterPro" id="IPR054722">
    <property type="entry name" value="PolX-like_BBD"/>
</dbReference>
<protein>
    <recommendedName>
        <fullName evidence="8">Reverse transcriptase Ty1/copia-type domain-containing protein</fullName>
    </recommendedName>
</protein>
<dbReference type="InterPro" id="IPR057670">
    <property type="entry name" value="SH3_retrovirus"/>
</dbReference>
<feature type="signal peptide" evidence="2">
    <location>
        <begin position="1"/>
        <end position="17"/>
    </location>
</feature>
<evidence type="ECO:0000256" key="1">
    <source>
        <dbReference type="ARBA" id="ARBA00022750"/>
    </source>
</evidence>
<sequence length="657" mass="74251">MLHYMIFSLTRAVAARGWFVDIGATIHVCGQRRYFGTYRPAPTGTVVVCADGHRADVLGIGDVTLRFKRGRTKGRKPEIDYMKVWGCVAYYRTPDPKRSKLGDRAIKSIFVGYAINSVAYRFLDNESGVIVESRDADFFEDKFLKDNETTNPISIPRSQKKVTREVIFTIDFEDDPKTFSEAMSSRNAHLWKEAINDEMDSILDGSISAYKARLVAKGYRQRERIDYFDTYAPVARISSIRTLIAISSLKGLYIHQMDVKTAFLNGYLNEEIYLEQPEGFVMPGQENKVCRLIKSLYGLKQAPKQWHERFDTTVTNFGFRHNGADRCIYSKCTSDYTVVICLYVDDMLIISTDLEGISETKKYLSSNFKMKDLGEVDTILGIKVKRTGSQISLSQSHYIEKILTKFQHLNIKEFNTPFDSCVKLGANSGRAVAQLEYPSAIGSMMYAMHCTRPDIAFAVSKVSQHTINPGVEHWKAVSRVLGYLKRTSKLEMTYMSSSGILEGYSDASWIDQTSDSKSTSGWIFTLAGGAISWASKRQTCIAHSTMEAEFIALAAADKEAEWIRDLLSDIRLWDVPMPSIPMYCDSEATLSKVYNAVYNGKSRHIGLRHNYVRQLFENGTIKVVFVKSIKNLADPLTKPLMRDLVGTTTRDMGLKPQ</sequence>
<dbReference type="Pfam" id="PF22936">
    <property type="entry name" value="Pol_BBD"/>
    <property type="match status" value="1"/>
</dbReference>
<dbReference type="Proteomes" id="UP001172457">
    <property type="component" value="Chromosome 5"/>
</dbReference>
<comment type="caution">
    <text evidence="6">The sequence shown here is derived from an EMBL/GenBank/DDBJ whole genome shotgun (WGS) entry which is preliminary data.</text>
</comment>
<name>A0AA38SU81_9ASTR</name>
<feature type="domain" description="Retroviral polymerase SH3-like" evidence="5">
    <location>
        <begin position="87"/>
        <end position="149"/>
    </location>
</feature>
<keyword evidence="2" id="KW-0732">Signal</keyword>
<gene>
    <name evidence="6" type="ORF">OSB04_020622</name>
</gene>
<reference evidence="6" key="1">
    <citation type="submission" date="2023-03" db="EMBL/GenBank/DDBJ databases">
        <title>Chromosome-scale reference genome and RAD-based genetic map of yellow starthistle (Centaurea solstitialis) reveal putative structural variation and QTLs associated with invader traits.</title>
        <authorList>
            <person name="Reatini B."/>
            <person name="Cang F.A."/>
            <person name="Jiang Q."/>
            <person name="Mckibben M.T.W."/>
            <person name="Barker M.S."/>
            <person name="Rieseberg L.H."/>
            <person name="Dlugosch K.M."/>
        </authorList>
    </citation>
    <scope>NUCLEOTIDE SEQUENCE</scope>
    <source>
        <strain evidence="6">CAN-66</strain>
        <tissue evidence="6">Leaf</tissue>
    </source>
</reference>
<accession>A0AA38SU81</accession>
<proteinExistence type="predicted"/>
<dbReference type="InterPro" id="IPR013103">
    <property type="entry name" value="RVT_2"/>
</dbReference>
<evidence type="ECO:0000313" key="7">
    <source>
        <dbReference type="Proteomes" id="UP001172457"/>
    </source>
</evidence>
<evidence type="ECO:0000259" key="3">
    <source>
        <dbReference type="Pfam" id="PF07727"/>
    </source>
</evidence>
<dbReference type="AlphaFoldDB" id="A0AA38SU81"/>
<keyword evidence="7" id="KW-1185">Reference proteome</keyword>
<dbReference type="EMBL" id="JARYMX010000005">
    <property type="protein sequence ID" value="KAJ9548079.1"/>
    <property type="molecule type" value="Genomic_DNA"/>
</dbReference>
<dbReference type="PANTHER" id="PTHR11439">
    <property type="entry name" value="GAG-POL-RELATED RETROTRANSPOSON"/>
    <property type="match status" value="1"/>
</dbReference>
<feature type="domain" description="Reverse transcriptase Ty1/copia-type" evidence="3">
    <location>
        <begin position="208"/>
        <end position="417"/>
    </location>
</feature>
<keyword evidence="1" id="KW-0378">Hydrolase</keyword>
<feature type="domain" description="Retrovirus-related Pol polyprotein from transposon TNT 1-94-like beta-barrel" evidence="4">
    <location>
        <begin position="18"/>
        <end position="72"/>
    </location>
</feature>
<evidence type="ECO:0008006" key="8">
    <source>
        <dbReference type="Google" id="ProtNLM"/>
    </source>
</evidence>